<evidence type="ECO:0000313" key="1">
    <source>
        <dbReference type="EMBL" id="CDW22463.1"/>
    </source>
</evidence>
<organism evidence="1">
    <name type="scientific">Lepeophtheirus salmonis</name>
    <name type="common">Salmon louse</name>
    <name type="synonym">Caligus salmonis</name>
    <dbReference type="NCBI Taxonomy" id="72036"/>
    <lineage>
        <taxon>Eukaryota</taxon>
        <taxon>Metazoa</taxon>
        <taxon>Ecdysozoa</taxon>
        <taxon>Arthropoda</taxon>
        <taxon>Crustacea</taxon>
        <taxon>Multicrustacea</taxon>
        <taxon>Hexanauplia</taxon>
        <taxon>Copepoda</taxon>
        <taxon>Siphonostomatoida</taxon>
        <taxon>Caligidae</taxon>
        <taxon>Lepeophtheirus</taxon>
    </lineage>
</organism>
<dbReference type="EMBL" id="HACA01005102">
    <property type="protein sequence ID" value="CDW22463.1"/>
    <property type="molecule type" value="Transcribed_RNA"/>
</dbReference>
<reference evidence="1" key="1">
    <citation type="submission" date="2014-05" db="EMBL/GenBank/DDBJ databases">
        <authorList>
            <person name="Chronopoulou M."/>
        </authorList>
    </citation>
    <scope>NUCLEOTIDE SEQUENCE</scope>
    <source>
        <tissue evidence="1">Whole organism</tissue>
    </source>
</reference>
<accession>A0A0K2T8Y7</accession>
<dbReference type="AlphaFoldDB" id="A0A0K2T8Y7"/>
<feature type="non-terminal residue" evidence="1">
    <location>
        <position position="1"/>
    </location>
</feature>
<name>A0A0K2T8Y7_LEPSM</name>
<protein>
    <submittedName>
        <fullName evidence="1">Uncharacterized protein</fullName>
    </submittedName>
</protein>
<proteinExistence type="predicted"/>
<sequence>RTSKYISHSLYTMKLMLDKLFVHHSKLRQISIAIETSCHCSFFCNFQTSYLENNEHLTIC</sequence>